<dbReference type="GO" id="GO:0004519">
    <property type="term" value="F:endonuclease activity"/>
    <property type="evidence" value="ECO:0007669"/>
    <property type="project" value="UniProtKB-KW"/>
</dbReference>
<dbReference type="PROSITE" id="PS50830">
    <property type="entry name" value="TNASE_3"/>
    <property type="match status" value="1"/>
</dbReference>
<keyword evidence="14" id="KW-0472">Membrane</keyword>
<keyword evidence="9" id="KW-0255">Endonuclease</keyword>
<evidence type="ECO:0000259" key="16">
    <source>
        <dbReference type="PROSITE" id="PS50830"/>
    </source>
</evidence>
<feature type="compositionally biased region" description="Polar residues" evidence="15">
    <location>
        <begin position="36"/>
        <end position="47"/>
    </location>
</feature>
<dbReference type="InterPro" id="IPR035437">
    <property type="entry name" value="SNase_OB-fold_sf"/>
</dbReference>
<evidence type="ECO:0000256" key="12">
    <source>
        <dbReference type="ARBA" id="ARBA00022989"/>
    </source>
</evidence>
<dbReference type="GO" id="GO:0046872">
    <property type="term" value="F:metal ion binding"/>
    <property type="evidence" value="ECO:0007669"/>
    <property type="project" value="UniProtKB-KW"/>
</dbReference>
<dbReference type="SMART" id="SM00318">
    <property type="entry name" value="SNc"/>
    <property type="match status" value="1"/>
</dbReference>
<organism evidence="17 18">
    <name type="scientific">Cladophialophora bantiana (strain ATCC 10958 / CBS 173.52 / CDC B-1940 / NIH 8579)</name>
    <name type="common">Xylohypha bantiana</name>
    <dbReference type="NCBI Taxonomy" id="1442370"/>
    <lineage>
        <taxon>Eukaryota</taxon>
        <taxon>Fungi</taxon>
        <taxon>Dikarya</taxon>
        <taxon>Ascomycota</taxon>
        <taxon>Pezizomycotina</taxon>
        <taxon>Eurotiomycetes</taxon>
        <taxon>Chaetothyriomycetidae</taxon>
        <taxon>Chaetothyriales</taxon>
        <taxon>Herpotrichiellaceae</taxon>
        <taxon>Cladophialophora</taxon>
    </lineage>
</organism>
<evidence type="ECO:0000256" key="7">
    <source>
        <dbReference type="ARBA" id="ARBA00022722"/>
    </source>
</evidence>
<evidence type="ECO:0000256" key="9">
    <source>
        <dbReference type="ARBA" id="ARBA00022759"/>
    </source>
</evidence>
<evidence type="ECO:0000313" key="18">
    <source>
        <dbReference type="Proteomes" id="UP000053789"/>
    </source>
</evidence>
<name>A0A0D2EC10_CLAB1</name>
<proteinExistence type="inferred from homology"/>
<dbReference type="SUPFAM" id="SSF50199">
    <property type="entry name" value="Staphylococcal nuclease"/>
    <property type="match status" value="1"/>
</dbReference>
<dbReference type="PANTHER" id="PTHR12302">
    <property type="entry name" value="EBNA2 BINDING PROTEIN P100"/>
    <property type="match status" value="1"/>
</dbReference>
<dbReference type="Proteomes" id="UP000053789">
    <property type="component" value="Unassembled WGS sequence"/>
</dbReference>
<keyword evidence="13" id="KW-0496">Mitochondrion</keyword>
<dbReference type="GO" id="GO:0016787">
    <property type="term" value="F:hydrolase activity"/>
    <property type="evidence" value="ECO:0007669"/>
    <property type="project" value="UniProtKB-KW"/>
</dbReference>
<evidence type="ECO:0000256" key="13">
    <source>
        <dbReference type="ARBA" id="ARBA00023128"/>
    </source>
</evidence>
<evidence type="ECO:0000256" key="5">
    <source>
        <dbReference type="ARBA" id="ARBA00014651"/>
    </source>
</evidence>
<evidence type="ECO:0000256" key="10">
    <source>
        <dbReference type="ARBA" id="ARBA00022801"/>
    </source>
</evidence>
<reference evidence="17" key="1">
    <citation type="submission" date="2015-01" db="EMBL/GenBank/DDBJ databases">
        <title>The Genome Sequence of Cladophialophora bantiana CBS 173.52.</title>
        <authorList>
            <consortium name="The Broad Institute Genomics Platform"/>
            <person name="Cuomo C."/>
            <person name="de Hoog S."/>
            <person name="Gorbushina A."/>
            <person name="Stielow B."/>
            <person name="Teixiera M."/>
            <person name="Abouelleil A."/>
            <person name="Chapman S.B."/>
            <person name="Priest M."/>
            <person name="Young S.K."/>
            <person name="Wortman J."/>
            <person name="Nusbaum C."/>
            <person name="Birren B."/>
        </authorList>
    </citation>
    <scope>NUCLEOTIDE SEQUENCE [LARGE SCALE GENOMIC DNA]</scope>
    <source>
        <strain evidence="17">CBS 173.52</strain>
    </source>
</reference>
<keyword evidence="12" id="KW-1133">Transmembrane helix</keyword>
<accession>A0A0D2EC10</accession>
<dbReference type="FunFam" id="2.40.50.90:FF:000029">
    <property type="entry name" value="Probable endonuclease lcl3"/>
    <property type="match status" value="1"/>
</dbReference>
<feature type="compositionally biased region" description="Basic and acidic residues" evidence="15">
    <location>
        <begin position="24"/>
        <end position="33"/>
    </location>
</feature>
<evidence type="ECO:0000256" key="4">
    <source>
        <dbReference type="ARBA" id="ARBA00013404"/>
    </source>
</evidence>
<comment type="similarity">
    <text evidence="3">Belongs to the LCL3 family.</text>
</comment>
<dbReference type="PANTHER" id="PTHR12302:SF3">
    <property type="entry name" value="SERINE_THREONINE-PROTEIN KINASE 31"/>
    <property type="match status" value="1"/>
</dbReference>
<dbReference type="InterPro" id="IPR016071">
    <property type="entry name" value="Staphylococal_nuclease_OB-fold"/>
</dbReference>
<evidence type="ECO:0000256" key="15">
    <source>
        <dbReference type="SAM" id="MobiDB-lite"/>
    </source>
</evidence>
<dbReference type="RefSeq" id="XP_016614315.1">
    <property type="nucleotide sequence ID" value="XM_016769331.1"/>
</dbReference>
<evidence type="ECO:0000256" key="3">
    <source>
        <dbReference type="ARBA" id="ARBA00005435"/>
    </source>
</evidence>
<keyword evidence="10" id="KW-0378">Hydrolase</keyword>
<evidence type="ECO:0000256" key="11">
    <source>
        <dbReference type="ARBA" id="ARBA00022837"/>
    </source>
</evidence>
<dbReference type="AlphaFoldDB" id="A0A0D2EC10"/>
<keyword evidence="6" id="KW-0812">Transmembrane</keyword>
<evidence type="ECO:0000256" key="8">
    <source>
        <dbReference type="ARBA" id="ARBA00022723"/>
    </source>
</evidence>
<dbReference type="HOGENOM" id="CLU_046484_0_1_1"/>
<keyword evidence="7" id="KW-0540">Nuclease</keyword>
<gene>
    <name evidence="17" type="ORF">Z519_11620</name>
</gene>
<dbReference type="GO" id="GO:0016020">
    <property type="term" value="C:membrane"/>
    <property type="evidence" value="ECO:0007669"/>
    <property type="project" value="UniProtKB-SubCell"/>
</dbReference>
<keyword evidence="11" id="KW-0106">Calcium</keyword>
<evidence type="ECO:0000256" key="1">
    <source>
        <dbReference type="ARBA" id="ARBA00004167"/>
    </source>
</evidence>
<dbReference type="VEuPathDB" id="FungiDB:Z519_11620"/>
<dbReference type="GO" id="GO:0005739">
    <property type="term" value="C:mitochondrion"/>
    <property type="evidence" value="ECO:0007669"/>
    <property type="project" value="UniProtKB-SubCell"/>
</dbReference>
<feature type="region of interest" description="Disordered" evidence="15">
    <location>
        <begin position="1"/>
        <end position="47"/>
    </location>
</feature>
<sequence>MPWPRPWSSSTKDRSDYQGSVAERATESWKSEAAETVQQEPSKSLPSQFRAFSQPETILAAAALTTASIGLYKFYTSYLRRIPQAIHISPGFFRRRSIVGQVTSVGDGDNFRMYHTPGGRLAGWGWFPGRKVPANKKDLKDQTIHVRLAGIDAPELAHFGRPAQPYAQEALEWLTAYIMGRRVRTYVYKADQYSRVVGTVYVWKGLVRRDVSLQMLRAGLATIYEAKSGVEFGRAREERYRRAEWWAKAKRKGMWAGNRKDYESPREYKTRYGVGAPQDEMKQ</sequence>
<dbReference type="GeneID" id="27704548"/>
<evidence type="ECO:0000256" key="2">
    <source>
        <dbReference type="ARBA" id="ARBA00004173"/>
    </source>
</evidence>
<evidence type="ECO:0000256" key="14">
    <source>
        <dbReference type="ARBA" id="ARBA00023136"/>
    </source>
</evidence>
<evidence type="ECO:0000313" key="17">
    <source>
        <dbReference type="EMBL" id="KIW87646.1"/>
    </source>
</evidence>
<comment type="subcellular location">
    <subcellularLocation>
        <location evidence="1">Membrane</location>
        <topology evidence="1">Single-pass membrane protein</topology>
    </subcellularLocation>
    <subcellularLocation>
        <location evidence="2">Mitochondrion</location>
    </subcellularLocation>
</comment>
<dbReference type="OrthoDB" id="430293at2759"/>
<keyword evidence="8" id="KW-0479">Metal-binding</keyword>
<keyword evidence="18" id="KW-1185">Reference proteome</keyword>
<dbReference type="Pfam" id="PF00565">
    <property type="entry name" value="SNase"/>
    <property type="match status" value="1"/>
</dbReference>
<dbReference type="EMBL" id="KN847002">
    <property type="protein sequence ID" value="KIW87646.1"/>
    <property type="molecule type" value="Genomic_DNA"/>
</dbReference>
<dbReference type="Gene3D" id="2.40.50.90">
    <property type="match status" value="1"/>
</dbReference>
<feature type="domain" description="TNase-like" evidence="16">
    <location>
        <begin position="96"/>
        <end position="257"/>
    </location>
</feature>
<evidence type="ECO:0000256" key="6">
    <source>
        <dbReference type="ARBA" id="ARBA00022692"/>
    </source>
</evidence>
<protein>
    <recommendedName>
        <fullName evidence="4">Probable endonuclease LCL3</fullName>
    </recommendedName>
    <alternativeName>
        <fullName evidence="5">Probable endonuclease lcl3</fullName>
    </alternativeName>
</protein>